<dbReference type="AlphaFoldDB" id="A0AAD7Q4C6"/>
<dbReference type="SUPFAM" id="SSF55895">
    <property type="entry name" value="Ribonuclease Rh-like"/>
    <property type="match status" value="1"/>
</dbReference>
<sequence>MDIGKVNCGKQIHGHSVRQRQRLQSELKLRESKDITLHNPDIKYNKDAKKNIYLYEIHICFEYNGRVIRNCHSRVIDCEKKDPIFASRVEAHGTNQASLLEDQVLDFNI</sequence>
<protein>
    <submittedName>
        <fullName evidence="1">Uncharacterized protein</fullName>
    </submittedName>
</protein>
<dbReference type="InterPro" id="IPR036430">
    <property type="entry name" value="RNase_T2-like_sf"/>
</dbReference>
<dbReference type="GO" id="GO:0033897">
    <property type="term" value="F:ribonuclease T2 activity"/>
    <property type="evidence" value="ECO:0007669"/>
    <property type="project" value="InterPro"/>
</dbReference>
<dbReference type="Proteomes" id="UP001163823">
    <property type="component" value="Chromosome 3"/>
</dbReference>
<dbReference type="KEGG" id="qsa:O6P43_004680"/>
<organism evidence="1 2">
    <name type="scientific">Quillaja saponaria</name>
    <name type="common">Soap bark tree</name>
    <dbReference type="NCBI Taxonomy" id="32244"/>
    <lineage>
        <taxon>Eukaryota</taxon>
        <taxon>Viridiplantae</taxon>
        <taxon>Streptophyta</taxon>
        <taxon>Embryophyta</taxon>
        <taxon>Tracheophyta</taxon>
        <taxon>Spermatophyta</taxon>
        <taxon>Magnoliopsida</taxon>
        <taxon>eudicotyledons</taxon>
        <taxon>Gunneridae</taxon>
        <taxon>Pentapetalae</taxon>
        <taxon>rosids</taxon>
        <taxon>fabids</taxon>
        <taxon>Fabales</taxon>
        <taxon>Quillajaceae</taxon>
        <taxon>Quillaja</taxon>
    </lineage>
</organism>
<proteinExistence type="predicted"/>
<name>A0AAD7Q4C6_QUISA</name>
<evidence type="ECO:0000313" key="1">
    <source>
        <dbReference type="EMBL" id="KAJ7974638.1"/>
    </source>
</evidence>
<dbReference type="GO" id="GO:0003723">
    <property type="term" value="F:RNA binding"/>
    <property type="evidence" value="ECO:0007669"/>
    <property type="project" value="InterPro"/>
</dbReference>
<accession>A0AAD7Q4C6</accession>
<reference evidence="1" key="1">
    <citation type="journal article" date="2023" name="Science">
        <title>Elucidation of the pathway for biosynthesis of saponin adjuvants from the soapbark tree.</title>
        <authorList>
            <person name="Reed J."/>
            <person name="Orme A."/>
            <person name="El-Demerdash A."/>
            <person name="Owen C."/>
            <person name="Martin L.B.B."/>
            <person name="Misra R.C."/>
            <person name="Kikuchi S."/>
            <person name="Rejzek M."/>
            <person name="Martin A.C."/>
            <person name="Harkess A."/>
            <person name="Leebens-Mack J."/>
            <person name="Louveau T."/>
            <person name="Stephenson M.J."/>
            <person name="Osbourn A."/>
        </authorList>
    </citation>
    <scope>NUCLEOTIDE SEQUENCE</scope>
    <source>
        <strain evidence="1">S10</strain>
    </source>
</reference>
<comment type="caution">
    <text evidence="1">The sequence shown here is derived from an EMBL/GenBank/DDBJ whole genome shotgun (WGS) entry which is preliminary data.</text>
</comment>
<evidence type="ECO:0000313" key="2">
    <source>
        <dbReference type="Proteomes" id="UP001163823"/>
    </source>
</evidence>
<keyword evidence="2" id="KW-1185">Reference proteome</keyword>
<dbReference type="EMBL" id="JARAOO010000003">
    <property type="protein sequence ID" value="KAJ7974638.1"/>
    <property type="molecule type" value="Genomic_DNA"/>
</dbReference>
<gene>
    <name evidence="1" type="ORF">O6P43_004680</name>
</gene>